<dbReference type="CDD" id="cd00160">
    <property type="entry name" value="RhoGEF"/>
    <property type="match status" value="1"/>
</dbReference>
<feature type="region of interest" description="Disordered" evidence="9">
    <location>
        <begin position="1"/>
        <end position="26"/>
    </location>
</feature>
<dbReference type="Gene3D" id="1.20.900.10">
    <property type="entry name" value="Dbl homology (DH) domain"/>
    <property type="match status" value="1"/>
</dbReference>
<dbReference type="Pfam" id="PF17767">
    <property type="entry name" value="NAPRTase_N"/>
    <property type="match status" value="1"/>
</dbReference>
<evidence type="ECO:0000256" key="3">
    <source>
        <dbReference type="ARBA" id="ARBA00013236"/>
    </source>
</evidence>
<evidence type="ECO:0000256" key="6">
    <source>
        <dbReference type="ARBA" id="ARBA00022642"/>
    </source>
</evidence>
<comment type="function">
    <text evidence="8">Catalyzes the synthesis of beta-nicotinate D-ribonucleotide from nicotinate and 5-phospho-D-ribose 1-phosphate at the expense of ATP.</text>
</comment>
<feature type="compositionally biased region" description="Low complexity" evidence="9">
    <location>
        <begin position="262"/>
        <end position="277"/>
    </location>
</feature>
<gene>
    <name evidence="11" type="primary">NPT1</name>
    <name evidence="11" type="ORF">MOBT1_002615</name>
</gene>
<comment type="similarity">
    <text evidence="2 8">Belongs to the NAPRTase family.</text>
</comment>
<dbReference type="Proteomes" id="UP001214603">
    <property type="component" value="Chromosome 6"/>
</dbReference>
<keyword evidence="5 8" id="KW-0436">Ligase</keyword>
<dbReference type="SUPFAM" id="SSF51161">
    <property type="entry name" value="Trimeric LpxA-like enzymes"/>
    <property type="match status" value="1"/>
</dbReference>
<feature type="compositionally biased region" description="Low complexity" evidence="9">
    <location>
        <begin position="224"/>
        <end position="242"/>
    </location>
</feature>
<evidence type="ECO:0000256" key="2">
    <source>
        <dbReference type="ARBA" id="ARBA00010897"/>
    </source>
</evidence>
<dbReference type="CDD" id="cd03359">
    <property type="entry name" value="LbH_Dynactin_5"/>
    <property type="match status" value="1"/>
</dbReference>
<dbReference type="GO" id="GO:0005085">
    <property type="term" value="F:guanyl-nucleotide exchange factor activity"/>
    <property type="evidence" value="ECO:0007669"/>
    <property type="project" value="InterPro"/>
</dbReference>
<dbReference type="EC" id="6.3.4.21" evidence="3 8"/>
<dbReference type="InterPro" id="IPR000219">
    <property type="entry name" value="DH_dom"/>
</dbReference>
<feature type="compositionally biased region" description="Low complexity" evidence="9">
    <location>
        <begin position="1011"/>
        <end position="1027"/>
    </location>
</feature>
<dbReference type="NCBIfam" id="TIGR01514">
    <property type="entry name" value="NAPRTase"/>
    <property type="match status" value="1"/>
</dbReference>
<dbReference type="InterPro" id="IPR047125">
    <property type="entry name" value="DCTN5"/>
</dbReference>
<dbReference type="InterPro" id="IPR035899">
    <property type="entry name" value="DBL_dom_sf"/>
</dbReference>
<dbReference type="Pfam" id="PF00621">
    <property type="entry name" value="RhoGEF"/>
    <property type="match status" value="1"/>
</dbReference>
<feature type="region of interest" description="Disordered" evidence="9">
    <location>
        <begin position="382"/>
        <end position="469"/>
    </location>
</feature>
<keyword evidence="11" id="KW-0808">Transferase</keyword>
<dbReference type="SUPFAM" id="SSF48065">
    <property type="entry name" value="DBL homology domain (DH-domain)"/>
    <property type="match status" value="1"/>
</dbReference>
<dbReference type="Gene3D" id="1.20.1270.60">
    <property type="entry name" value="Arfaptin homology (AH) domain/BAR domain"/>
    <property type="match status" value="1"/>
</dbReference>
<dbReference type="InterPro" id="IPR027267">
    <property type="entry name" value="AH/BAR_dom_sf"/>
</dbReference>
<feature type="region of interest" description="Disordered" evidence="9">
    <location>
        <begin position="190"/>
        <end position="370"/>
    </location>
</feature>
<keyword evidence="12" id="KW-1185">Reference proteome</keyword>
<dbReference type="HAMAP" id="MF_00570">
    <property type="entry name" value="NAPRTase"/>
    <property type="match status" value="1"/>
</dbReference>
<evidence type="ECO:0000313" key="12">
    <source>
        <dbReference type="Proteomes" id="UP001214603"/>
    </source>
</evidence>
<dbReference type="GO" id="GO:0005829">
    <property type="term" value="C:cytosol"/>
    <property type="evidence" value="ECO:0007669"/>
    <property type="project" value="TreeGrafter"/>
</dbReference>
<evidence type="ECO:0000256" key="5">
    <source>
        <dbReference type="ARBA" id="ARBA00022598"/>
    </source>
</evidence>
<evidence type="ECO:0000256" key="1">
    <source>
        <dbReference type="ARBA" id="ARBA00004952"/>
    </source>
</evidence>
<organism evidence="11 12">
    <name type="scientific">Malassezia obtusa</name>
    <dbReference type="NCBI Taxonomy" id="76774"/>
    <lineage>
        <taxon>Eukaryota</taxon>
        <taxon>Fungi</taxon>
        <taxon>Dikarya</taxon>
        <taxon>Basidiomycota</taxon>
        <taxon>Ustilaginomycotina</taxon>
        <taxon>Malasseziomycetes</taxon>
        <taxon>Malasseziales</taxon>
        <taxon>Malasseziaceae</taxon>
        <taxon>Malassezia</taxon>
    </lineage>
</organism>
<dbReference type="GO" id="GO:0004516">
    <property type="term" value="F:nicotinate phosphoribosyltransferase activity"/>
    <property type="evidence" value="ECO:0007669"/>
    <property type="project" value="UniProtKB-UniRule"/>
</dbReference>
<feature type="region of interest" description="Disordered" evidence="9">
    <location>
        <begin position="1011"/>
        <end position="1098"/>
    </location>
</feature>
<comment type="catalytic activity">
    <reaction evidence="7 8">
        <text>5-phospho-alpha-D-ribose 1-diphosphate + nicotinate + ATP + H2O = nicotinate beta-D-ribonucleotide + ADP + phosphate + diphosphate</text>
        <dbReference type="Rhea" id="RHEA:36163"/>
        <dbReference type="ChEBI" id="CHEBI:15377"/>
        <dbReference type="ChEBI" id="CHEBI:30616"/>
        <dbReference type="ChEBI" id="CHEBI:32544"/>
        <dbReference type="ChEBI" id="CHEBI:33019"/>
        <dbReference type="ChEBI" id="CHEBI:43474"/>
        <dbReference type="ChEBI" id="CHEBI:57502"/>
        <dbReference type="ChEBI" id="CHEBI:58017"/>
        <dbReference type="ChEBI" id="CHEBI:456216"/>
        <dbReference type="EC" id="6.3.4.21"/>
    </reaction>
</comment>
<dbReference type="Pfam" id="PF21711">
    <property type="entry name" value="DCTN5"/>
    <property type="match status" value="1"/>
</dbReference>
<evidence type="ECO:0000256" key="9">
    <source>
        <dbReference type="SAM" id="MobiDB-lite"/>
    </source>
</evidence>
<feature type="compositionally biased region" description="Low complexity" evidence="9">
    <location>
        <begin position="309"/>
        <end position="319"/>
    </location>
</feature>
<dbReference type="Gene3D" id="3.20.140.10">
    <property type="entry name" value="nicotinate phosphoribosyltransferase"/>
    <property type="match status" value="1"/>
</dbReference>
<keyword evidence="11" id="KW-0328">Glycosyltransferase</keyword>
<name>A0AAF0ITZ0_9BASI</name>
<feature type="compositionally biased region" description="Low complexity" evidence="9">
    <location>
        <begin position="134"/>
        <end position="152"/>
    </location>
</feature>
<dbReference type="InterPro" id="IPR006406">
    <property type="entry name" value="Nic_PRibTrfase"/>
</dbReference>
<comment type="PTM">
    <text evidence="8">Transiently phosphorylated on a His residue during the reaction cycle. Phosphorylation strongly increases the affinity for substrates and increases the rate of nicotinate D-ribonucleotide production. Dephosphorylation regenerates the low-affinity form of the enzyme, leading to product release.</text>
</comment>
<dbReference type="InterPro" id="IPR041525">
    <property type="entry name" value="N/Namide_PRibTrfase"/>
</dbReference>
<dbReference type="PANTHER" id="PTHR11098">
    <property type="entry name" value="NICOTINATE PHOSPHORIBOSYLTRANSFERASE"/>
    <property type="match status" value="1"/>
</dbReference>
<feature type="region of interest" description="Disordered" evidence="9">
    <location>
        <begin position="555"/>
        <end position="610"/>
    </location>
</feature>
<dbReference type="InterPro" id="IPR007229">
    <property type="entry name" value="Nic_PRibTrfase-Fam"/>
</dbReference>
<comment type="pathway">
    <text evidence="1 8">Cofactor biosynthesis; NAD(+) biosynthesis; nicotinate D-ribonucleotide from nicotinate: step 1/1.</text>
</comment>
<evidence type="ECO:0000259" key="10">
    <source>
        <dbReference type="SMART" id="SM00325"/>
    </source>
</evidence>
<feature type="compositionally biased region" description="Low complexity" evidence="9">
    <location>
        <begin position="412"/>
        <end position="450"/>
    </location>
</feature>
<dbReference type="SUPFAM" id="SSF51690">
    <property type="entry name" value="Nicotinate/Quinolinate PRTase C-terminal domain-like"/>
    <property type="match status" value="1"/>
</dbReference>
<sequence length="1839" mass="198087">MPARAYPAGGAPQLEPLGPERDVPQPWIPRSLRRVASGDVATLASFRSESPHAAASPVPRGYSPLEARDLPSGSASPAAGTPGEERPLSRTATRILRLSRSFSRLGERKSSAGSAAVAALPSPTLGSATPSSMTPTPRLRSDSSSSALGGSATRLRTRNALLAARDSPDVASPVLVDELGQVQSASPVWMHGHSPIVSDGHGGLPRRADSVRGAARPGASPVGVSQPLSPAVLSPVLPDTLPDVPPPDAERGALAAGPSRLARTPAVAARRSPSPASGLGLTIEGMRLTPGDAAEWPDARRPVTPPPAAALAAEGDASPQNTSPRRQRARAFASSLKPAKWRDKPLPPVALESAPLLEESKRSNGNLRRLFKAGLTGLDDEERRPAGFRRRRSDARLVSGDAPRVSPPVDAPAPAVSVQLAPPTPAAADALPVSTSSSSASSSALAPGDGARADTPGTSPSDGAGELERKRSVQRFNVLRELAETERSYAADLAVVKGLYLAQARLYAGIKTPTTSMLAPSPHIHAGDVPPAAALPRTLSSRSTESLEARHLDAALHHPLSPPRRRDEARGSVPSVASVDVDEEGPAWAHPERATRSPMPERARAPGSPARVAPLSVTDIMVIFAGLEPCVALASEMSALLLAAVEERDAQAVGFVFLQKMAQIEQVYTLYCGRHEAAMTRLHEVTSKSPAAAAFLAECDETSREHSKAWDLPSLLIKPVQRVLKYPLFLKSIVDCTPPGHAAYPVLQQALQQIELVADRINENKKRIEIVERHGFAPLQPPRPSAFRRPPTALRKGKSSPRLPEPPLTADEGAYKAWLERLDVRERSLLAFAEHCCAWAQSVRAMYAAQLRVADEWIAVYRTGNTFGTEAAVDRLLQYRLLVQHTLLETVCDRLDAELRRTVLATTHAVQRLLERPRMVMANRAAKEHEYRKYLAELVRRPTAQPGSGARTFLSMHVQLMEELPTLLHGLALVLDRCVVFFAEIQTTYYRLVTDELRVFCTRHFPLLLSPNSASTPTAAPNPLLTPVERHAEPLPDPGAPPAAPPSRPVRSEARTPHALRAAPLSAPSPPPSSPPLAPQTPSRAAPDADNTWATPHSSVHTAHSFLDEELASPERLALRDSYVPSSAGHSLFRDARASVGSISGVSLYRDASSSTDLVREVGLPMHLDAPAGPAPADPACVRPTPGTAPPPNPRDYIQTAATGNAISRRAAVYGAAHIVLGGKCIVEARAVIRGDLPRAARADDGERGSGGGGVIVAIGRYASIGERAVVRPPGRTFHGYAAPSRSRFAYFPLRIGDYVHIGAGSVVEAAQIGNYVEIGAECVIVRVRAYAKGPFCVIRDGAVVLPGAVLAPETVVPSMTVFGGAPGTPATDAARIVAPLLEAFQEECEDPLPPPAVARREMPPRRAAVRLPSLLDTDVYKFTMQQAVLQHFPDARVTYRFTNRSQDMQFTQEAVELIEQGIQHLGTLRLSDEELAWLRTACPYFQPAYLDFLRTFQLRPADEVRVHFAPGADARSGALEIHIEGLWSHVILYEVPIMAIVSETYFQTVDTDWRPEGQRERAADKARTLLARGVMLSEFGTRRRRSLATHEVVLQGLLDARDALAHEPHAGRVLGTSNVYLAKKFGIPTVGTIAHEWTMAIAAIGGYEHSNLRALELWDAVYQPPAFTPQRPGDNLTIALTDTFSTRVFWDDLLSNDRGVEILRRWRGVRQDSGDARMFVRHALDVYRRIGVDPSEKLVIFSDGLNVDRCLELQTYAREVGIQAGFGIGTHLTNDFRKASDPHAQSRALNMVLKLNSINGHPTVKISDELTKNTGDADEIAVVKRRFGLEGPESIEDA</sequence>
<dbReference type="InterPro" id="IPR036068">
    <property type="entry name" value="Nicotinate_pribotase-like_C"/>
</dbReference>
<dbReference type="SUPFAM" id="SSF54675">
    <property type="entry name" value="Nicotinate/Quinolinate PRTase N-terminal domain-like"/>
    <property type="match status" value="1"/>
</dbReference>
<evidence type="ECO:0000256" key="8">
    <source>
        <dbReference type="RuleBase" id="RU003838"/>
    </source>
</evidence>
<dbReference type="GO" id="GO:0034355">
    <property type="term" value="P:NAD+ biosynthetic process via the salvage pathway"/>
    <property type="evidence" value="ECO:0007669"/>
    <property type="project" value="TreeGrafter"/>
</dbReference>
<feature type="compositionally biased region" description="Pro residues" evidence="9">
    <location>
        <begin position="1067"/>
        <end position="1079"/>
    </location>
</feature>
<proteinExistence type="inferred from homology"/>
<dbReference type="GO" id="GO:0016757">
    <property type="term" value="F:glycosyltransferase activity"/>
    <property type="evidence" value="ECO:0007669"/>
    <property type="project" value="UniProtKB-KW"/>
</dbReference>
<evidence type="ECO:0000256" key="4">
    <source>
        <dbReference type="ARBA" id="ARBA00022553"/>
    </source>
</evidence>
<feature type="compositionally biased region" description="Basic and acidic residues" evidence="9">
    <location>
        <begin position="590"/>
        <end position="604"/>
    </location>
</feature>
<protein>
    <recommendedName>
        <fullName evidence="3 8">Nicotinate phosphoribosyltransferase</fullName>
        <ecNumber evidence="3 8">6.3.4.21</ecNumber>
    </recommendedName>
</protein>
<dbReference type="Pfam" id="PF04095">
    <property type="entry name" value="NAPRTase"/>
    <property type="match status" value="1"/>
</dbReference>
<keyword evidence="4" id="KW-0597">Phosphoprotein</keyword>
<dbReference type="EMBL" id="CP119939">
    <property type="protein sequence ID" value="WFD03918.1"/>
    <property type="molecule type" value="Genomic_DNA"/>
</dbReference>
<feature type="compositionally biased region" description="Low complexity" evidence="9">
    <location>
        <begin position="1057"/>
        <end position="1066"/>
    </location>
</feature>
<feature type="region of interest" description="Disordered" evidence="9">
    <location>
        <begin position="781"/>
        <end position="808"/>
    </location>
</feature>
<dbReference type="PANTHER" id="PTHR11098:SF1">
    <property type="entry name" value="NICOTINATE PHOSPHORIBOSYLTRANSFERASE"/>
    <property type="match status" value="1"/>
</dbReference>
<feature type="compositionally biased region" description="Polar residues" evidence="9">
    <location>
        <begin position="124"/>
        <end position="133"/>
    </location>
</feature>
<dbReference type="SUPFAM" id="SSF103657">
    <property type="entry name" value="BAR/IMD domain-like"/>
    <property type="match status" value="1"/>
</dbReference>
<dbReference type="InterPro" id="IPR040727">
    <property type="entry name" value="NAPRTase_N"/>
</dbReference>
<evidence type="ECO:0000256" key="7">
    <source>
        <dbReference type="ARBA" id="ARBA00048668"/>
    </source>
</evidence>
<reference evidence="11" key="1">
    <citation type="submission" date="2023-03" db="EMBL/GenBank/DDBJ databases">
        <title>Mating type loci evolution in Malassezia.</title>
        <authorList>
            <person name="Coelho M.A."/>
        </authorList>
    </citation>
    <scope>NUCLEOTIDE SEQUENCE</scope>
    <source>
        <strain evidence="11">CBS 7876</strain>
    </source>
</reference>
<keyword evidence="6 8" id="KW-0662">Pyridine nucleotide biosynthesis</keyword>
<accession>A0AAF0ITZ0</accession>
<feature type="region of interest" description="Disordered" evidence="9">
    <location>
        <begin position="46"/>
        <end position="152"/>
    </location>
</feature>
<dbReference type="InterPro" id="IPR011004">
    <property type="entry name" value="Trimer_LpxA-like_sf"/>
</dbReference>
<feature type="compositionally biased region" description="Pro residues" evidence="9">
    <location>
        <begin position="1035"/>
        <end position="1048"/>
    </location>
</feature>
<dbReference type="Gene3D" id="2.160.10.10">
    <property type="entry name" value="Hexapeptide repeat proteins"/>
    <property type="match status" value="1"/>
</dbReference>
<evidence type="ECO:0000313" key="11">
    <source>
        <dbReference type="EMBL" id="WFD03918.1"/>
    </source>
</evidence>
<feature type="domain" description="DH" evidence="10">
    <location>
        <begin position="614"/>
        <end position="763"/>
    </location>
</feature>
<dbReference type="SMART" id="SM00325">
    <property type="entry name" value="RhoGEF"/>
    <property type="match status" value="1"/>
</dbReference>